<keyword evidence="3" id="KW-0731">Sigma factor</keyword>
<dbReference type="Pfam" id="PF04545">
    <property type="entry name" value="Sigma70_r4"/>
    <property type="match status" value="1"/>
</dbReference>
<dbReference type="RefSeq" id="WP_121133928.1">
    <property type="nucleotide sequence ID" value="NZ_JBHUFK010000035.1"/>
</dbReference>
<keyword evidence="2" id="KW-0805">Transcription regulation</keyword>
<dbReference type="PANTHER" id="PTHR43133:SF8">
    <property type="entry name" value="RNA POLYMERASE SIGMA FACTOR HI_1459-RELATED"/>
    <property type="match status" value="1"/>
</dbReference>
<dbReference type="InterPro" id="IPR014284">
    <property type="entry name" value="RNA_pol_sigma-70_dom"/>
</dbReference>
<keyword evidence="4" id="KW-0238">DNA-binding</keyword>
<dbReference type="AlphaFoldDB" id="A0A494YSV1"/>
<dbReference type="NCBIfam" id="TIGR02937">
    <property type="entry name" value="sigma70-ECF"/>
    <property type="match status" value="1"/>
</dbReference>
<evidence type="ECO:0000256" key="3">
    <source>
        <dbReference type="ARBA" id="ARBA00023082"/>
    </source>
</evidence>
<feature type="compositionally biased region" description="Polar residues" evidence="6">
    <location>
        <begin position="88"/>
        <end position="99"/>
    </location>
</feature>
<dbReference type="SUPFAM" id="SSF88659">
    <property type="entry name" value="Sigma3 and sigma4 domains of RNA polymerase sigma factors"/>
    <property type="match status" value="1"/>
</dbReference>
<feature type="domain" description="RNA polymerase sigma-70 region 2" evidence="7">
    <location>
        <begin position="13"/>
        <end position="79"/>
    </location>
</feature>
<dbReference type="InterPro" id="IPR036388">
    <property type="entry name" value="WH-like_DNA-bd_sf"/>
</dbReference>
<dbReference type="OrthoDB" id="9783788at2"/>
<dbReference type="Gene3D" id="1.10.1740.10">
    <property type="match status" value="1"/>
</dbReference>
<proteinExistence type="inferred from homology"/>
<dbReference type="InterPro" id="IPR013324">
    <property type="entry name" value="RNA_pol_sigma_r3/r4-like"/>
</dbReference>
<comment type="caution">
    <text evidence="9">The sequence shown here is derived from an EMBL/GenBank/DDBJ whole genome shotgun (WGS) entry which is preliminary data.</text>
</comment>
<dbReference type="Proteomes" id="UP000281813">
    <property type="component" value="Unassembled WGS sequence"/>
</dbReference>
<evidence type="ECO:0000259" key="7">
    <source>
        <dbReference type="Pfam" id="PF04542"/>
    </source>
</evidence>
<evidence type="ECO:0000313" key="9">
    <source>
        <dbReference type="EMBL" id="RKQ13192.1"/>
    </source>
</evidence>
<feature type="domain" description="RNA polymerase sigma-70 region 4" evidence="8">
    <location>
        <begin position="128"/>
        <end position="173"/>
    </location>
</feature>
<name>A0A494YSV1_9BACI</name>
<evidence type="ECO:0000256" key="1">
    <source>
        <dbReference type="ARBA" id="ARBA00010641"/>
    </source>
</evidence>
<dbReference type="GO" id="GO:0006352">
    <property type="term" value="P:DNA-templated transcription initiation"/>
    <property type="evidence" value="ECO:0007669"/>
    <property type="project" value="InterPro"/>
</dbReference>
<dbReference type="InterPro" id="IPR007627">
    <property type="entry name" value="RNA_pol_sigma70_r2"/>
</dbReference>
<dbReference type="InterPro" id="IPR039425">
    <property type="entry name" value="RNA_pol_sigma-70-like"/>
</dbReference>
<reference evidence="9 10" key="1">
    <citation type="journal article" date="2015" name="Antonie Van Leeuwenhoek">
        <title>Oceanobacillus bengalensis sp. nov., a bacterium isolated from seawater of the Bay of Bengal.</title>
        <authorList>
            <person name="Yongchang O."/>
            <person name="Xiang W."/>
            <person name="Wang G."/>
        </authorList>
    </citation>
    <scope>NUCLEOTIDE SEQUENCE [LARGE SCALE GENOMIC DNA]</scope>
    <source>
        <strain evidence="9 10">MCCC 1K00260</strain>
    </source>
</reference>
<accession>A0A494YSV1</accession>
<keyword evidence="10" id="KW-1185">Reference proteome</keyword>
<evidence type="ECO:0000313" key="10">
    <source>
        <dbReference type="Proteomes" id="UP000281813"/>
    </source>
</evidence>
<dbReference type="SUPFAM" id="SSF88946">
    <property type="entry name" value="Sigma2 domain of RNA polymerase sigma factors"/>
    <property type="match status" value="1"/>
</dbReference>
<sequence>MKNDNKVTFEEIFQQNEARIHFHVRKLGIHDPYKDFYSEGLYAMWDAYKKYQPDKGPLATYFNYTIRNRLIDMIRKKTRDNEKDDISAQEQIKNQTNGNRYGDSKLPIPETDGFEMMDDAFWKQVKSELTEKQWKWVYYHVIHGMPLKEIAEQEKASLEAVKDWGKQARKKLRIELEQV</sequence>
<protein>
    <submittedName>
        <fullName evidence="9">Sigma-70 family RNA polymerase sigma factor</fullName>
    </submittedName>
</protein>
<feature type="region of interest" description="Disordered" evidence="6">
    <location>
        <begin position="80"/>
        <end position="104"/>
    </location>
</feature>
<evidence type="ECO:0000259" key="8">
    <source>
        <dbReference type="Pfam" id="PF04545"/>
    </source>
</evidence>
<dbReference type="PANTHER" id="PTHR43133">
    <property type="entry name" value="RNA POLYMERASE ECF-TYPE SIGMA FACTO"/>
    <property type="match status" value="1"/>
</dbReference>
<dbReference type="Pfam" id="PF04542">
    <property type="entry name" value="Sigma70_r2"/>
    <property type="match status" value="1"/>
</dbReference>
<dbReference type="InterPro" id="IPR007630">
    <property type="entry name" value="RNA_pol_sigma70_r4"/>
</dbReference>
<dbReference type="GO" id="GO:0003677">
    <property type="term" value="F:DNA binding"/>
    <property type="evidence" value="ECO:0007669"/>
    <property type="project" value="UniProtKB-KW"/>
</dbReference>
<evidence type="ECO:0000256" key="5">
    <source>
        <dbReference type="ARBA" id="ARBA00023163"/>
    </source>
</evidence>
<comment type="similarity">
    <text evidence="1">Belongs to the sigma-70 factor family. ECF subfamily.</text>
</comment>
<keyword evidence="5" id="KW-0804">Transcription</keyword>
<dbReference type="EMBL" id="RBZO01000035">
    <property type="protein sequence ID" value="RKQ13192.1"/>
    <property type="molecule type" value="Genomic_DNA"/>
</dbReference>
<evidence type="ECO:0000256" key="4">
    <source>
        <dbReference type="ARBA" id="ARBA00023125"/>
    </source>
</evidence>
<dbReference type="GO" id="GO:0016987">
    <property type="term" value="F:sigma factor activity"/>
    <property type="evidence" value="ECO:0007669"/>
    <property type="project" value="UniProtKB-KW"/>
</dbReference>
<dbReference type="Gene3D" id="1.10.10.10">
    <property type="entry name" value="Winged helix-like DNA-binding domain superfamily/Winged helix DNA-binding domain"/>
    <property type="match status" value="1"/>
</dbReference>
<evidence type="ECO:0000256" key="2">
    <source>
        <dbReference type="ARBA" id="ARBA00023015"/>
    </source>
</evidence>
<evidence type="ECO:0000256" key="6">
    <source>
        <dbReference type="SAM" id="MobiDB-lite"/>
    </source>
</evidence>
<gene>
    <name evidence="9" type="ORF">D8M05_16970</name>
</gene>
<dbReference type="InterPro" id="IPR013325">
    <property type="entry name" value="RNA_pol_sigma_r2"/>
</dbReference>
<organism evidence="9 10">
    <name type="scientific">Oceanobacillus bengalensis</name>
    <dbReference type="NCBI Taxonomy" id="1435466"/>
    <lineage>
        <taxon>Bacteria</taxon>
        <taxon>Bacillati</taxon>
        <taxon>Bacillota</taxon>
        <taxon>Bacilli</taxon>
        <taxon>Bacillales</taxon>
        <taxon>Bacillaceae</taxon>
        <taxon>Oceanobacillus</taxon>
    </lineage>
</organism>